<feature type="domain" description="HTH-like" evidence="1">
    <location>
        <begin position="8"/>
        <end position="51"/>
    </location>
</feature>
<organism evidence="2 3">
    <name type="scientific">Paenibacillus alvei</name>
    <name type="common">Bacillus alvei</name>
    <dbReference type="NCBI Taxonomy" id="44250"/>
    <lineage>
        <taxon>Bacteria</taxon>
        <taxon>Bacillati</taxon>
        <taxon>Bacillota</taxon>
        <taxon>Bacilli</taxon>
        <taxon>Bacillales</taxon>
        <taxon>Paenibacillaceae</taxon>
        <taxon>Paenibacillus</taxon>
    </lineage>
</organism>
<dbReference type="InterPro" id="IPR025948">
    <property type="entry name" value="HTH-like_dom"/>
</dbReference>
<accession>A0AAP6ZZI5</accession>
<name>A0AAP6ZZI5_PAEAL</name>
<dbReference type="Proteomes" id="UP000552038">
    <property type="component" value="Unassembled WGS sequence"/>
</dbReference>
<protein>
    <submittedName>
        <fullName evidence="2">Transposase</fullName>
    </submittedName>
</protein>
<evidence type="ECO:0000313" key="3">
    <source>
        <dbReference type="Proteomes" id="UP000552038"/>
    </source>
</evidence>
<dbReference type="Pfam" id="PF13276">
    <property type="entry name" value="HTH_21"/>
    <property type="match status" value="1"/>
</dbReference>
<proteinExistence type="predicted"/>
<comment type="caution">
    <text evidence="2">The sequence shown here is derived from an EMBL/GenBank/DDBJ whole genome shotgun (WGS) entry which is preliminary data.</text>
</comment>
<sequence>MKLYRRRRRLYNDAKYGYAQNQLFLLQDHGVWVNHKKVLRLMQAMNLRSNIAESVVVTPHPEMDELTDEHT</sequence>
<dbReference type="AlphaFoldDB" id="A0AAP6ZZI5"/>
<reference evidence="2 3" key="1">
    <citation type="submission" date="2020-05" db="EMBL/GenBank/DDBJ databases">
        <title>Whole genome sequencing and identification of novel metabolites from Paenibacillus alvei strain JR949.</title>
        <authorList>
            <person name="Rajendhran J."/>
            <person name="Sree Pranav P."/>
            <person name="Mahalakshmi B."/>
            <person name="Karthikeyan R."/>
        </authorList>
    </citation>
    <scope>NUCLEOTIDE SEQUENCE [LARGE SCALE GENOMIC DNA]</scope>
    <source>
        <strain evidence="2 3">JR949</strain>
    </source>
</reference>
<evidence type="ECO:0000313" key="2">
    <source>
        <dbReference type="EMBL" id="NOJ71037.1"/>
    </source>
</evidence>
<gene>
    <name evidence="2" type="ORF">HMI46_10775</name>
</gene>
<dbReference type="EMBL" id="JABFOR010000010">
    <property type="protein sequence ID" value="NOJ71037.1"/>
    <property type="molecule type" value="Genomic_DNA"/>
</dbReference>
<evidence type="ECO:0000259" key="1">
    <source>
        <dbReference type="Pfam" id="PF13276"/>
    </source>
</evidence>